<dbReference type="EMBL" id="ABEU02000004">
    <property type="protein sequence ID" value="PNR55738.1"/>
    <property type="molecule type" value="Genomic_DNA"/>
</dbReference>
<feature type="transmembrane region" description="Helical" evidence="6">
    <location>
        <begin position="44"/>
        <end position="69"/>
    </location>
</feature>
<keyword evidence="4 6" id="KW-1133">Transmembrane helix</keyword>
<dbReference type="FunCoup" id="A9SA97">
    <property type="interactions" value="657"/>
</dbReference>
<reference evidence="7 9" key="2">
    <citation type="journal article" date="2018" name="Plant J.">
        <title>The Physcomitrella patens chromosome-scale assembly reveals moss genome structure and evolution.</title>
        <authorList>
            <person name="Lang D."/>
            <person name="Ullrich K.K."/>
            <person name="Murat F."/>
            <person name="Fuchs J."/>
            <person name="Jenkins J."/>
            <person name="Haas F.B."/>
            <person name="Piednoel M."/>
            <person name="Gundlach H."/>
            <person name="Van Bel M."/>
            <person name="Meyberg R."/>
            <person name="Vives C."/>
            <person name="Morata J."/>
            <person name="Symeonidi A."/>
            <person name="Hiss M."/>
            <person name="Muchero W."/>
            <person name="Kamisugi Y."/>
            <person name="Saleh O."/>
            <person name="Blanc G."/>
            <person name="Decker E.L."/>
            <person name="van Gessel N."/>
            <person name="Grimwood J."/>
            <person name="Hayes R.D."/>
            <person name="Graham S.W."/>
            <person name="Gunter L.E."/>
            <person name="McDaniel S.F."/>
            <person name="Hoernstein S.N.W."/>
            <person name="Larsson A."/>
            <person name="Li F.W."/>
            <person name="Perroud P.F."/>
            <person name="Phillips J."/>
            <person name="Ranjan P."/>
            <person name="Rokshar D.S."/>
            <person name="Rothfels C.J."/>
            <person name="Schneider L."/>
            <person name="Shu S."/>
            <person name="Stevenson D.W."/>
            <person name="Thummler F."/>
            <person name="Tillich M."/>
            <person name="Villarreal Aguilar J.C."/>
            <person name="Widiez T."/>
            <person name="Wong G.K."/>
            <person name="Wymore A."/>
            <person name="Zhang Y."/>
            <person name="Zimmer A.D."/>
            <person name="Quatrano R.S."/>
            <person name="Mayer K.F.X."/>
            <person name="Goodstein D."/>
            <person name="Casacuberta J.M."/>
            <person name="Vandepoele K."/>
            <person name="Reski R."/>
            <person name="Cuming A.C."/>
            <person name="Tuskan G.A."/>
            <person name="Maumus F."/>
            <person name="Salse J."/>
            <person name="Schmutz J."/>
            <person name="Rensing S.A."/>
        </authorList>
    </citation>
    <scope>NUCLEOTIDE SEQUENCE [LARGE SCALE GENOMIC DNA]</scope>
    <source>
        <strain evidence="8 9">cv. Gransden 2004</strain>
    </source>
</reference>
<dbReference type="GO" id="GO:0016020">
    <property type="term" value="C:membrane"/>
    <property type="evidence" value="ECO:0007669"/>
    <property type="project" value="UniProtKB-SubCell"/>
</dbReference>
<reference evidence="8" key="3">
    <citation type="submission" date="2020-12" db="UniProtKB">
        <authorList>
            <consortium name="EnsemblPlants"/>
        </authorList>
    </citation>
    <scope>IDENTIFICATION</scope>
</reference>
<gene>
    <name evidence="7" type="ORF">PHYPA_006635</name>
</gene>
<reference evidence="7 9" key="1">
    <citation type="journal article" date="2008" name="Science">
        <title>The Physcomitrella genome reveals evolutionary insights into the conquest of land by plants.</title>
        <authorList>
            <person name="Rensing S."/>
            <person name="Lang D."/>
            <person name="Zimmer A."/>
            <person name="Terry A."/>
            <person name="Salamov A."/>
            <person name="Shapiro H."/>
            <person name="Nishiyama T."/>
            <person name="Perroud P.-F."/>
            <person name="Lindquist E."/>
            <person name="Kamisugi Y."/>
            <person name="Tanahashi T."/>
            <person name="Sakakibara K."/>
            <person name="Fujita T."/>
            <person name="Oishi K."/>
            <person name="Shin-I T."/>
            <person name="Kuroki Y."/>
            <person name="Toyoda A."/>
            <person name="Suzuki Y."/>
            <person name="Hashimoto A."/>
            <person name="Yamaguchi K."/>
            <person name="Sugano A."/>
            <person name="Kohara Y."/>
            <person name="Fujiyama A."/>
            <person name="Anterola A."/>
            <person name="Aoki S."/>
            <person name="Ashton N."/>
            <person name="Barbazuk W.B."/>
            <person name="Barker E."/>
            <person name="Bennetzen J."/>
            <person name="Bezanilla M."/>
            <person name="Blankenship R."/>
            <person name="Cho S.H."/>
            <person name="Dutcher S."/>
            <person name="Estelle M."/>
            <person name="Fawcett J.A."/>
            <person name="Gundlach H."/>
            <person name="Hanada K."/>
            <person name="Heyl A."/>
            <person name="Hicks K.A."/>
            <person name="Hugh J."/>
            <person name="Lohr M."/>
            <person name="Mayer K."/>
            <person name="Melkozernov A."/>
            <person name="Murata T."/>
            <person name="Nelson D."/>
            <person name="Pils B."/>
            <person name="Prigge M."/>
            <person name="Reiss B."/>
            <person name="Renner T."/>
            <person name="Rombauts S."/>
            <person name="Rushton P."/>
            <person name="Sanderfoot A."/>
            <person name="Schween G."/>
            <person name="Shiu S.-H."/>
            <person name="Stueber K."/>
            <person name="Theodoulou F.L."/>
            <person name="Tu H."/>
            <person name="Van de Peer Y."/>
            <person name="Verrier P.J."/>
            <person name="Waters E."/>
            <person name="Wood A."/>
            <person name="Yang L."/>
            <person name="Cove D."/>
            <person name="Cuming A."/>
            <person name="Hasebe M."/>
            <person name="Lucas S."/>
            <person name="Mishler D.B."/>
            <person name="Reski R."/>
            <person name="Grigoriev I."/>
            <person name="Quatrano R.S."/>
            <person name="Boore J.L."/>
        </authorList>
    </citation>
    <scope>NUCLEOTIDE SEQUENCE [LARGE SCALE GENOMIC DNA]</scope>
    <source>
        <strain evidence="8 9">cv. Gransden 2004</strain>
    </source>
</reference>
<evidence type="ECO:0000256" key="2">
    <source>
        <dbReference type="ARBA" id="ARBA00008573"/>
    </source>
</evidence>
<dbReference type="Gramene" id="Pp3c4_23200V3.2">
    <property type="protein sequence ID" value="PAC:32922852.CDS.1"/>
    <property type="gene ID" value="Pp3c4_23200"/>
</dbReference>
<name>A9SA97_PHYPA</name>
<evidence type="ECO:0000313" key="9">
    <source>
        <dbReference type="Proteomes" id="UP000006727"/>
    </source>
</evidence>
<dbReference type="PANTHER" id="PTHR12300:SF161">
    <property type="entry name" value="RECEPTOR EXPRESSION-ENHANCING PROTEIN"/>
    <property type="match status" value="1"/>
</dbReference>
<evidence type="ECO:0000256" key="6">
    <source>
        <dbReference type="RuleBase" id="RU362006"/>
    </source>
</evidence>
<evidence type="ECO:0000256" key="3">
    <source>
        <dbReference type="ARBA" id="ARBA00022692"/>
    </source>
</evidence>
<dbReference type="Pfam" id="PF03134">
    <property type="entry name" value="TB2_DP1_HVA22"/>
    <property type="match status" value="1"/>
</dbReference>
<evidence type="ECO:0000313" key="8">
    <source>
        <dbReference type="EnsemblPlants" id="PAC:32922851.CDS.1"/>
    </source>
</evidence>
<keyword evidence="5 6" id="KW-0472">Membrane</keyword>
<evidence type="ECO:0000313" key="7">
    <source>
        <dbReference type="EMBL" id="PNR55738.1"/>
    </source>
</evidence>
<dbReference type="AlphaFoldDB" id="A9SA97"/>
<dbReference type="PANTHER" id="PTHR12300">
    <property type="entry name" value="HVA22-LIKE PROTEINS"/>
    <property type="match status" value="1"/>
</dbReference>
<dbReference type="Gramene" id="Pp3c4_23200V3.3">
    <property type="protein sequence ID" value="PAC:32922853.CDS.1"/>
    <property type="gene ID" value="Pp3c4_23200"/>
</dbReference>
<dbReference type="EnsemblPlants" id="Pp3c4_23200V3.3">
    <property type="protein sequence ID" value="PAC:32922853.CDS.1"/>
    <property type="gene ID" value="Pp3c4_23200"/>
</dbReference>
<dbReference type="OMA" id="RILVWLP"/>
<sequence length="173" mass="19464">MGWLWALVLQGYAWSGPLMMLLYPLIASIMAIESPDMRDDRQWLTYWVLCSLALLLEIALAPVIVWIPFYSTIKLVIASWLVLPQFRGGTFLYENFVRPHFNDAAAAATNAQDPQQEWLERSVSPETQASVARFVEKHGSPGFEALMRAALVHPKLNSVDGMKERGLVDENAS</sequence>
<feature type="transmembrane region" description="Helical" evidence="6">
    <location>
        <begin position="12"/>
        <end position="32"/>
    </location>
</feature>
<dbReference type="InParanoid" id="A9SA97"/>
<keyword evidence="9" id="KW-1185">Reference proteome</keyword>
<dbReference type="EnsemblPlants" id="Pp3c4_23200V3.1">
    <property type="protein sequence ID" value="PAC:32922851.CDS.1"/>
    <property type="gene ID" value="Pp3c4_23200"/>
</dbReference>
<dbReference type="InterPro" id="IPR004345">
    <property type="entry name" value="TB2_DP1_HVA22"/>
</dbReference>
<proteinExistence type="inferred from homology"/>
<dbReference type="PaxDb" id="3218-PP1S60_68V6.1"/>
<dbReference type="Gramene" id="Pp3c4_23200V3.1">
    <property type="protein sequence ID" value="PAC:32922851.CDS.1"/>
    <property type="gene ID" value="Pp3c4_23200"/>
</dbReference>
<evidence type="ECO:0000256" key="1">
    <source>
        <dbReference type="ARBA" id="ARBA00004141"/>
    </source>
</evidence>
<evidence type="ECO:0000256" key="5">
    <source>
        <dbReference type="ARBA" id="ARBA00023136"/>
    </source>
</evidence>
<protein>
    <recommendedName>
        <fullName evidence="6">HVA22-like protein</fullName>
    </recommendedName>
</protein>
<comment type="similarity">
    <text evidence="2 6">Belongs to the DP1 family.</text>
</comment>
<dbReference type="HOGENOM" id="CLU_098452_0_2_1"/>
<accession>A9SA97</accession>
<dbReference type="STRING" id="3218.A9SA97"/>
<dbReference type="EnsemblPlants" id="Pp3c4_23200V3.2">
    <property type="protein sequence ID" value="PAC:32922852.CDS.1"/>
    <property type="gene ID" value="Pp3c4_23200"/>
</dbReference>
<dbReference type="Proteomes" id="UP000006727">
    <property type="component" value="Chromosome 4"/>
</dbReference>
<dbReference type="eggNOG" id="KOG1725">
    <property type="taxonomic scope" value="Eukaryota"/>
</dbReference>
<organism evidence="7">
    <name type="scientific">Physcomitrium patens</name>
    <name type="common">Spreading-leaved earth moss</name>
    <name type="synonym">Physcomitrella patens</name>
    <dbReference type="NCBI Taxonomy" id="3218"/>
    <lineage>
        <taxon>Eukaryota</taxon>
        <taxon>Viridiplantae</taxon>
        <taxon>Streptophyta</taxon>
        <taxon>Embryophyta</taxon>
        <taxon>Bryophyta</taxon>
        <taxon>Bryophytina</taxon>
        <taxon>Bryopsida</taxon>
        <taxon>Funariidae</taxon>
        <taxon>Funariales</taxon>
        <taxon>Funariaceae</taxon>
        <taxon>Physcomitrium</taxon>
    </lineage>
</organism>
<keyword evidence="3 6" id="KW-0812">Transmembrane</keyword>
<evidence type="ECO:0000256" key="4">
    <source>
        <dbReference type="ARBA" id="ARBA00022989"/>
    </source>
</evidence>
<comment type="subcellular location">
    <subcellularLocation>
        <location evidence="1 6">Membrane</location>
        <topology evidence="1 6">Multi-pass membrane protein</topology>
    </subcellularLocation>
</comment>